<evidence type="ECO:0000256" key="3">
    <source>
        <dbReference type="ARBA" id="ARBA00022692"/>
    </source>
</evidence>
<evidence type="ECO:0008006" key="8">
    <source>
        <dbReference type="Google" id="ProtNLM"/>
    </source>
</evidence>
<accession>A0A2S2QBJ1</accession>
<dbReference type="GO" id="GO:0005886">
    <property type="term" value="C:plasma membrane"/>
    <property type="evidence" value="ECO:0007669"/>
    <property type="project" value="UniProtKB-SubCell"/>
</dbReference>
<sequence>MLPHLFVVGIIMAYSNFRITPQISMVIWPLHYMMKVYIVCRAASIASNEARRTKTILNAAFHKRFTEDEKIRIKHFLESIDDKKIRFSLYGLSYLDDDYFLSSVMAVGGYLVIIIQSYMTVIEEQYPIYDRPTADKFDE</sequence>
<gene>
    <name evidence="7" type="ORF">g.1370</name>
</gene>
<evidence type="ECO:0000313" key="7">
    <source>
        <dbReference type="EMBL" id="MBY75093.1"/>
    </source>
</evidence>
<keyword evidence="4 6" id="KW-1133">Transmembrane helix</keyword>
<dbReference type="EMBL" id="GGMS01005890">
    <property type="protein sequence ID" value="MBY75093.1"/>
    <property type="molecule type" value="Transcribed_RNA"/>
</dbReference>
<dbReference type="InterPro" id="IPR013604">
    <property type="entry name" value="7TM_chemorcpt"/>
</dbReference>
<feature type="transmembrane region" description="Helical" evidence="6">
    <location>
        <begin position="99"/>
        <end position="121"/>
    </location>
</feature>
<keyword evidence="5 6" id="KW-0472">Membrane</keyword>
<evidence type="ECO:0000256" key="4">
    <source>
        <dbReference type="ARBA" id="ARBA00022989"/>
    </source>
</evidence>
<evidence type="ECO:0000256" key="1">
    <source>
        <dbReference type="ARBA" id="ARBA00004651"/>
    </source>
</evidence>
<proteinExistence type="predicted"/>
<dbReference type="AlphaFoldDB" id="A0A2S2QBJ1"/>
<dbReference type="Pfam" id="PF08395">
    <property type="entry name" value="7tm_7"/>
    <property type="match status" value="1"/>
</dbReference>
<evidence type="ECO:0000256" key="6">
    <source>
        <dbReference type="SAM" id="Phobius"/>
    </source>
</evidence>
<reference evidence="7" key="1">
    <citation type="submission" date="2018-04" db="EMBL/GenBank/DDBJ databases">
        <title>Transcriptome assembly of Sipha flava.</title>
        <authorList>
            <person name="Scully E.D."/>
            <person name="Geib S.M."/>
            <person name="Palmer N.A."/>
            <person name="Koch K."/>
            <person name="Bradshaw J."/>
            <person name="Heng-Moss T."/>
            <person name="Sarath G."/>
        </authorList>
    </citation>
    <scope>NUCLEOTIDE SEQUENCE</scope>
</reference>
<comment type="subcellular location">
    <subcellularLocation>
        <location evidence="1">Cell membrane</location>
        <topology evidence="1">Multi-pass membrane protein</topology>
    </subcellularLocation>
</comment>
<name>A0A2S2QBJ1_9HEMI</name>
<dbReference type="GO" id="GO:0050909">
    <property type="term" value="P:sensory perception of taste"/>
    <property type="evidence" value="ECO:0007669"/>
    <property type="project" value="InterPro"/>
</dbReference>
<evidence type="ECO:0000256" key="2">
    <source>
        <dbReference type="ARBA" id="ARBA00022475"/>
    </source>
</evidence>
<keyword evidence="3 6" id="KW-0812">Transmembrane</keyword>
<organism evidence="7">
    <name type="scientific">Sipha flava</name>
    <name type="common">yellow sugarcane aphid</name>
    <dbReference type="NCBI Taxonomy" id="143950"/>
    <lineage>
        <taxon>Eukaryota</taxon>
        <taxon>Metazoa</taxon>
        <taxon>Ecdysozoa</taxon>
        <taxon>Arthropoda</taxon>
        <taxon>Hexapoda</taxon>
        <taxon>Insecta</taxon>
        <taxon>Pterygota</taxon>
        <taxon>Neoptera</taxon>
        <taxon>Paraneoptera</taxon>
        <taxon>Hemiptera</taxon>
        <taxon>Sternorrhyncha</taxon>
        <taxon>Aphidomorpha</taxon>
        <taxon>Aphidoidea</taxon>
        <taxon>Aphididae</taxon>
        <taxon>Sipha</taxon>
    </lineage>
</organism>
<evidence type="ECO:0000256" key="5">
    <source>
        <dbReference type="ARBA" id="ARBA00023136"/>
    </source>
</evidence>
<keyword evidence="2" id="KW-1003">Cell membrane</keyword>
<protein>
    <recommendedName>
        <fullName evidence="8">Gustatory receptor</fullName>
    </recommendedName>
</protein>